<dbReference type="GO" id="GO:0004130">
    <property type="term" value="F:cytochrome-c peroxidase activity"/>
    <property type="evidence" value="ECO:0007669"/>
    <property type="project" value="TreeGrafter"/>
</dbReference>
<comment type="caution">
    <text evidence="11">The sequence shown here is derived from an EMBL/GenBank/DDBJ whole genome shotgun (WGS) entry which is preliminary data.</text>
</comment>
<organism evidence="11 12">
    <name type="scientific">Spirosoma terrae</name>
    <dbReference type="NCBI Taxonomy" id="1968276"/>
    <lineage>
        <taxon>Bacteria</taxon>
        <taxon>Pseudomonadati</taxon>
        <taxon>Bacteroidota</taxon>
        <taxon>Cytophagia</taxon>
        <taxon>Cytophagales</taxon>
        <taxon>Cytophagaceae</taxon>
        <taxon>Spirosoma</taxon>
    </lineage>
</organism>
<dbReference type="PROSITE" id="PS51007">
    <property type="entry name" value="CYTC"/>
    <property type="match status" value="1"/>
</dbReference>
<dbReference type="Gene3D" id="1.10.760.10">
    <property type="entry name" value="Cytochrome c-like domain"/>
    <property type="match status" value="2"/>
</dbReference>
<dbReference type="AlphaFoldDB" id="A0A6L9LBX2"/>
<evidence type="ECO:0000256" key="6">
    <source>
        <dbReference type="ARBA" id="ARBA00023002"/>
    </source>
</evidence>
<feature type="binding site" description="covalent" evidence="8">
    <location>
        <position position="79"/>
    </location>
    <ligand>
        <name>heme c</name>
        <dbReference type="ChEBI" id="CHEBI:61717"/>
        <label>1</label>
    </ligand>
</feature>
<dbReference type="EMBL" id="JAAFZH010000005">
    <property type="protein sequence ID" value="NDU95978.1"/>
    <property type="molecule type" value="Genomic_DNA"/>
</dbReference>
<evidence type="ECO:0000313" key="11">
    <source>
        <dbReference type="EMBL" id="NDU95978.1"/>
    </source>
</evidence>
<name>A0A6L9LBX2_9BACT</name>
<dbReference type="InterPro" id="IPR036909">
    <property type="entry name" value="Cyt_c-like_dom_sf"/>
</dbReference>
<evidence type="ECO:0000256" key="2">
    <source>
        <dbReference type="ARBA" id="ARBA00022617"/>
    </source>
</evidence>
<evidence type="ECO:0000256" key="3">
    <source>
        <dbReference type="ARBA" id="ARBA00022723"/>
    </source>
</evidence>
<feature type="domain" description="Cytochrome c" evidence="10">
    <location>
        <begin position="211"/>
        <end position="341"/>
    </location>
</feature>
<evidence type="ECO:0000256" key="5">
    <source>
        <dbReference type="ARBA" id="ARBA00022764"/>
    </source>
</evidence>
<sequence length="354" mass="39664">MKNWIDLRATIRLTGLCLLVAGCQTTAPDAQPDEPFVKPANFPEPVYALDKNRPTTAGMLLGRALFYDGILSRDGTISCAECHNQTYAFTHHQHDVSHGIDNKVGTRNSMPLQNLAWETNFFWDGGVHDLDLVPIAPIENPVEMDETSTNVIQKLRKSPKYPPLFKAAFGTDEINGPRFLQALSQFMLTLVSGNSRYDKWVRKEPGGTLTDEEQAGLTAFRAKCSGCHAGELFTDNSFRNNGLFIQGSRDEGRAHVTELAQDRYKFKVPSLRNIEKTLPYMHDGRFYSLDAVLTHYADNVQPTDNLDPILQTGGSFGQSRPGIPLTSDEKRQIIAFLKTLTDDQFLRDPRFVEP</sequence>
<dbReference type="PIRSF" id="PIRSF000294">
    <property type="entry name" value="Cytochrome-c_peroxidase"/>
    <property type="match status" value="1"/>
</dbReference>
<evidence type="ECO:0000256" key="7">
    <source>
        <dbReference type="ARBA" id="ARBA00023004"/>
    </source>
</evidence>
<dbReference type="InterPro" id="IPR004852">
    <property type="entry name" value="Di-haem_cyt_c_peroxidsae"/>
</dbReference>
<feature type="binding site" description="covalent" evidence="8">
    <location>
        <position position="227"/>
    </location>
    <ligand>
        <name>heme c</name>
        <dbReference type="ChEBI" id="CHEBI:61717"/>
        <label>2</label>
    </ligand>
</feature>
<dbReference type="SUPFAM" id="SSF46626">
    <property type="entry name" value="Cytochrome c"/>
    <property type="match status" value="2"/>
</dbReference>
<reference evidence="11 12" key="1">
    <citation type="submission" date="2020-02" db="EMBL/GenBank/DDBJ databases">
        <title>Draft genome sequence of two Spirosoma agri KCTC 52727 and Spirosoma terrae KCTC 52035.</title>
        <authorList>
            <person name="Rojas J."/>
            <person name="Ambika Manirajan B."/>
            <person name="Suarez C."/>
            <person name="Ratering S."/>
            <person name="Schnell S."/>
        </authorList>
    </citation>
    <scope>NUCLEOTIDE SEQUENCE [LARGE SCALE GENOMIC DNA]</scope>
    <source>
        <strain evidence="11 12">KCTC 52035</strain>
    </source>
</reference>
<dbReference type="GO" id="GO:0020037">
    <property type="term" value="F:heme binding"/>
    <property type="evidence" value="ECO:0007669"/>
    <property type="project" value="InterPro"/>
</dbReference>
<dbReference type="InterPro" id="IPR051395">
    <property type="entry name" value="Cytochrome_c_Peroxidase/MauG"/>
</dbReference>
<evidence type="ECO:0000256" key="4">
    <source>
        <dbReference type="ARBA" id="ARBA00022729"/>
    </source>
</evidence>
<evidence type="ECO:0000259" key="10">
    <source>
        <dbReference type="PROSITE" id="PS51007"/>
    </source>
</evidence>
<evidence type="ECO:0000313" key="12">
    <source>
        <dbReference type="Proteomes" id="UP000474175"/>
    </source>
</evidence>
<dbReference type="Pfam" id="PF03150">
    <property type="entry name" value="CCP_MauG"/>
    <property type="match status" value="1"/>
</dbReference>
<dbReference type="PANTHER" id="PTHR30600:SF10">
    <property type="entry name" value="BLL6722 PROTEIN"/>
    <property type="match status" value="1"/>
</dbReference>
<comment type="PTM">
    <text evidence="8">Binds 2 heme groups per subunit.</text>
</comment>
<accession>A0A6L9LBX2</accession>
<dbReference type="RefSeq" id="WP_163949112.1">
    <property type="nucleotide sequence ID" value="NZ_JAAFZH010000005.1"/>
</dbReference>
<gene>
    <name evidence="11" type="ORF">GK108_13935</name>
</gene>
<dbReference type="GO" id="GO:0042597">
    <property type="term" value="C:periplasmic space"/>
    <property type="evidence" value="ECO:0007669"/>
    <property type="project" value="UniProtKB-SubCell"/>
</dbReference>
<feature type="binding site" description="axial binding residue" evidence="9">
    <location>
        <position position="228"/>
    </location>
    <ligand>
        <name>heme c</name>
        <dbReference type="ChEBI" id="CHEBI:61717"/>
        <label>2</label>
    </ligand>
    <ligandPart>
        <name>Fe</name>
        <dbReference type="ChEBI" id="CHEBI:18248"/>
    </ligandPart>
</feature>
<dbReference type="Proteomes" id="UP000474175">
    <property type="component" value="Unassembled WGS sequence"/>
</dbReference>
<dbReference type="GO" id="GO:0009055">
    <property type="term" value="F:electron transfer activity"/>
    <property type="evidence" value="ECO:0007669"/>
    <property type="project" value="InterPro"/>
</dbReference>
<keyword evidence="11" id="KW-0575">Peroxidase</keyword>
<keyword evidence="7 9" id="KW-0408">Iron</keyword>
<evidence type="ECO:0000256" key="8">
    <source>
        <dbReference type="PIRSR" id="PIRSR000294-1"/>
    </source>
</evidence>
<keyword evidence="6" id="KW-0560">Oxidoreductase</keyword>
<keyword evidence="2 8" id="KW-0349">Heme</keyword>
<evidence type="ECO:0000256" key="9">
    <source>
        <dbReference type="PIRSR" id="PIRSR000294-2"/>
    </source>
</evidence>
<feature type="binding site" description="covalent" evidence="8">
    <location>
        <position position="224"/>
    </location>
    <ligand>
        <name>heme c</name>
        <dbReference type="ChEBI" id="CHEBI:61717"/>
        <label>2</label>
    </ligand>
</feature>
<dbReference type="InterPro" id="IPR026259">
    <property type="entry name" value="MauG/Cytc_peroxidase"/>
</dbReference>
<feature type="binding site" description="covalent" evidence="8">
    <location>
        <position position="82"/>
    </location>
    <ligand>
        <name>heme c</name>
        <dbReference type="ChEBI" id="CHEBI:61717"/>
        <label>1</label>
    </ligand>
</feature>
<dbReference type="PANTHER" id="PTHR30600">
    <property type="entry name" value="CYTOCHROME C PEROXIDASE-RELATED"/>
    <property type="match status" value="1"/>
</dbReference>
<dbReference type="InterPro" id="IPR009056">
    <property type="entry name" value="Cyt_c-like_dom"/>
</dbReference>
<keyword evidence="4" id="KW-0732">Signal</keyword>
<evidence type="ECO:0000256" key="1">
    <source>
        <dbReference type="ARBA" id="ARBA00004418"/>
    </source>
</evidence>
<dbReference type="PROSITE" id="PS51257">
    <property type="entry name" value="PROKAR_LIPOPROTEIN"/>
    <property type="match status" value="1"/>
</dbReference>
<comment type="cofactor">
    <cofactor evidence="8">
        <name>heme</name>
        <dbReference type="ChEBI" id="CHEBI:30413"/>
    </cofactor>
    <text evidence="8">Binds 2 heme groups.</text>
</comment>
<keyword evidence="3 9" id="KW-0479">Metal-binding</keyword>
<proteinExistence type="predicted"/>
<keyword evidence="5" id="KW-0574">Periplasm</keyword>
<comment type="subcellular location">
    <subcellularLocation>
        <location evidence="1">Periplasm</location>
    </subcellularLocation>
</comment>
<protein>
    <submittedName>
        <fullName evidence="11">Cytochrome-c peroxidase</fullName>
    </submittedName>
</protein>
<dbReference type="GO" id="GO:0046872">
    <property type="term" value="F:metal ion binding"/>
    <property type="evidence" value="ECO:0007669"/>
    <property type="project" value="UniProtKB-KW"/>
</dbReference>
<feature type="binding site" description="axial binding residue" evidence="9">
    <location>
        <position position="83"/>
    </location>
    <ligand>
        <name>heme c</name>
        <dbReference type="ChEBI" id="CHEBI:61717"/>
        <label>1</label>
    </ligand>
    <ligandPart>
        <name>Fe</name>
        <dbReference type="ChEBI" id="CHEBI:18248"/>
    </ligandPart>
</feature>
<keyword evidence="12" id="KW-1185">Reference proteome</keyword>